<dbReference type="InterPro" id="IPR036645">
    <property type="entry name" value="Elafin-like_sf"/>
</dbReference>
<dbReference type="InterPro" id="IPR008197">
    <property type="entry name" value="WAP_dom"/>
</dbReference>
<reference evidence="2" key="1">
    <citation type="submission" date="2025-08" db="UniProtKB">
        <authorList>
            <consortium name="Ensembl"/>
        </authorList>
    </citation>
    <scope>IDENTIFICATION</scope>
</reference>
<accession>A0A8C3VV25</accession>
<keyword evidence="3" id="KW-1185">Reference proteome</keyword>
<dbReference type="AlphaFoldDB" id="A0A8C3VV25"/>
<dbReference type="GeneTree" id="ENSGT00990000214118"/>
<evidence type="ECO:0000259" key="1">
    <source>
        <dbReference type="Pfam" id="PF00095"/>
    </source>
</evidence>
<reference evidence="2" key="2">
    <citation type="submission" date="2025-09" db="UniProtKB">
        <authorList>
            <consortium name="Ensembl"/>
        </authorList>
    </citation>
    <scope>IDENTIFICATION</scope>
</reference>
<feature type="domain" description="WAP" evidence="1">
    <location>
        <begin position="30"/>
        <end position="64"/>
    </location>
</feature>
<organism evidence="2 3">
    <name type="scientific">Catagonus wagneri</name>
    <name type="common">Chacoan peccary</name>
    <dbReference type="NCBI Taxonomy" id="51154"/>
    <lineage>
        <taxon>Eukaryota</taxon>
        <taxon>Metazoa</taxon>
        <taxon>Chordata</taxon>
        <taxon>Craniata</taxon>
        <taxon>Vertebrata</taxon>
        <taxon>Euteleostomi</taxon>
        <taxon>Mammalia</taxon>
        <taxon>Eutheria</taxon>
        <taxon>Laurasiatheria</taxon>
        <taxon>Artiodactyla</taxon>
        <taxon>Suina</taxon>
        <taxon>Tayassuidae</taxon>
        <taxon>Catagonus</taxon>
    </lineage>
</organism>
<dbReference type="Pfam" id="PF00095">
    <property type="entry name" value="WAP"/>
    <property type="match status" value="1"/>
</dbReference>
<dbReference type="Ensembl" id="ENSCWAT00000005453.1">
    <property type="protein sequence ID" value="ENSCWAP00000005038.1"/>
    <property type="gene ID" value="ENSCWAG00000003889.1"/>
</dbReference>
<dbReference type="Gene3D" id="4.10.75.10">
    <property type="entry name" value="Elafin-like"/>
    <property type="match status" value="1"/>
</dbReference>
<dbReference type="GO" id="GO:0005576">
    <property type="term" value="C:extracellular region"/>
    <property type="evidence" value="ECO:0007669"/>
    <property type="project" value="InterPro"/>
</dbReference>
<protein>
    <recommendedName>
        <fullName evidence="1">WAP domain-containing protein</fullName>
    </recommendedName>
</protein>
<name>A0A8C3VV25_9CETA</name>
<sequence>CCSVHCGPLPSAQLSGEWGGERRVPERENSGVCPALGVDPNCRQECLSDGECAHDLKCCQGGCATISLPFPSAHAPYCFFYAEKQVSCSKLDINYRRLSLCMDQCQVNSRCQYLCLGSPGPCFGLILKRTHRTQVFIHKFTTSGCRVE</sequence>
<dbReference type="SUPFAM" id="SSF57256">
    <property type="entry name" value="Elafin-like"/>
    <property type="match status" value="1"/>
</dbReference>
<dbReference type="Proteomes" id="UP000694540">
    <property type="component" value="Unplaced"/>
</dbReference>
<evidence type="ECO:0000313" key="3">
    <source>
        <dbReference type="Proteomes" id="UP000694540"/>
    </source>
</evidence>
<evidence type="ECO:0000313" key="2">
    <source>
        <dbReference type="Ensembl" id="ENSCWAP00000005038.1"/>
    </source>
</evidence>
<dbReference type="GO" id="GO:0030414">
    <property type="term" value="F:peptidase inhibitor activity"/>
    <property type="evidence" value="ECO:0007669"/>
    <property type="project" value="InterPro"/>
</dbReference>
<proteinExistence type="predicted"/>